<comment type="caution">
    <text evidence="10">The sequence shown here is derived from an EMBL/GenBank/DDBJ whole genome shotgun (WGS) entry which is preliminary data.</text>
</comment>
<comment type="function">
    <text evidence="7">Epoxide hydrolase involved in the biosynthesis of cucurbitacin and mogroside tetracyclic triterpene natural products (e.g. siamenoside I and mogrosides IV, V and VI). Cucurbitacins have cytotoxic properties and exhibit deterrent taste as a defense barrier against herbivores. Mogrosides are nonsugar highly oxygenated compounds used as high-intensity zero-calorie sweeteners; they also possess pharmacological properties such as regulating immunity, lowering blood sugar and lipid levels, protecting the liver, and acting as antioxidants and antitumor agents. Catalyzes the hydrolysis of aromatic epoxide-containing substrates, such as the conversion of 24,25-epoxycucurbitadienol to 24,25-dihydroxycucurbitadienol.</text>
</comment>
<dbReference type="PRINTS" id="PR00111">
    <property type="entry name" value="ABHYDROLASE"/>
</dbReference>
<evidence type="ECO:0000313" key="10">
    <source>
        <dbReference type="EMBL" id="GAV91885.1"/>
    </source>
</evidence>
<name>A0A1Q3DHJ4_CEPFO</name>
<feature type="domain" description="AB hydrolase-1" evidence="9">
    <location>
        <begin position="25"/>
        <end position="149"/>
    </location>
</feature>
<sequence>MEGIEHKMMSCNGITMHVAEKGQGPAVLFLHGFPELWYSWRYQILGLSSLGYHAIAPDLRGYGDTEAPPSVSSYTCFHIVGDLIALIDRLGVDQVFLVANDWGAMIAWYFCLLRPDRVKAFVCLSVPFRPRDPKMKPVESLKAFFGEDYYMCRFQEPGKVEAEIAQYGTAEVLKKILANRKSGPCFLPKENPFGIGPGTATTLPSWLSEEELGYNVTKFDISGFSGGLNYYRALDLNWELTAPWTGAQVKVPVKFIVGDLDMVYTTPGMTEYVHNGGFKKDVPLLEEVVVMEGVGHFINQERAEEINSHIYDFIRKF</sequence>
<comment type="catalytic activity">
    <reaction evidence="6">
        <text>an epoxide + H2O = an ethanediol</text>
        <dbReference type="Rhea" id="RHEA:19037"/>
        <dbReference type="ChEBI" id="CHEBI:15377"/>
        <dbReference type="ChEBI" id="CHEBI:32955"/>
        <dbReference type="ChEBI" id="CHEBI:140594"/>
        <dbReference type="EC" id="3.3.2.10"/>
    </reaction>
    <physiologicalReaction direction="left-to-right" evidence="6">
        <dbReference type="Rhea" id="RHEA:19038"/>
    </physiologicalReaction>
</comment>
<keyword evidence="4 10" id="KW-0378">Hydrolase</keyword>
<dbReference type="STRING" id="3775.A0A1Q3DHJ4"/>
<evidence type="ECO:0000256" key="8">
    <source>
        <dbReference type="ARBA" id="ARBA00093212"/>
    </source>
</evidence>
<dbReference type="InterPro" id="IPR000073">
    <property type="entry name" value="AB_hydrolase_1"/>
</dbReference>
<evidence type="ECO:0000256" key="1">
    <source>
        <dbReference type="ARBA" id="ARBA00004721"/>
    </source>
</evidence>
<evidence type="ECO:0000256" key="5">
    <source>
        <dbReference type="ARBA" id="ARBA00038334"/>
    </source>
</evidence>
<protein>
    <recommendedName>
        <fullName evidence="3">soluble epoxide hydrolase</fullName>
        <ecNumber evidence="3">3.3.2.10</ecNumber>
    </recommendedName>
</protein>
<dbReference type="FunFam" id="3.40.50.1820:FF:000161">
    <property type="entry name" value="Epoxide hydrolase"/>
    <property type="match status" value="1"/>
</dbReference>
<evidence type="ECO:0000256" key="4">
    <source>
        <dbReference type="ARBA" id="ARBA00022801"/>
    </source>
</evidence>
<evidence type="ECO:0000256" key="2">
    <source>
        <dbReference type="ARBA" id="ARBA00011738"/>
    </source>
</evidence>
<dbReference type="Proteomes" id="UP000187406">
    <property type="component" value="Unassembled WGS sequence"/>
</dbReference>
<comment type="pathway">
    <text evidence="1">Secondary metabolite biosynthesis; terpenoid biosynthesis.</text>
</comment>
<proteinExistence type="inferred from homology"/>
<dbReference type="SUPFAM" id="SSF53474">
    <property type="entry name" value="alpha/beta-Hydrolases"/>
    <property type="match status" value="1"/>
</dbReference>
<dbReference type="OrthoDB" id="7130006at2759"/>
<dbReference type="InterPro" id="IPR000639">
    <property type="entry name" value="Epox_hydrolase-like"/>
</dbReference>
<dbReference type="PANTHER" id="PTHR43329">
    <property type="entry name" value="EPOXIDE HYDROLASE"/>
    <property type="match status" value="1"/>
</dbReference>
<dbReference type="PRINTS" id="PR00412">
    <property type="entry name" value="EPOXHYDRLASE"/>
</dbReference>
<organism evidence="10 11">
    <name type="scientific">Cephalotus follicularis</name>
    <name type="common">Albany pitcher plant</name>
    <dbReference type="NCBI Taxonomy" id="3775"/>
    <lineage>
        <taxon>Eukaryota</taxon>
        <taxon>Viridiplantae</taxon>
        <taxon>Streptophyta</taxon>
        <taxon>Embryophyta</taxon>
        <taxon>Tracheophyta</taxon>
        <taxon>Spermatophyta</taxon>
        <taxon>Magnoliopsida</taxon>
        <taxon>eudicotyledons</taxon>
        <taxon>Gunneridae</taxon>
        <taxon>Pentapetalae</taxon>
        <taxon>rosids</taxon>
        <taxon>fabids</taxon>
        <taxon>Oxalidales</taxon>
        <taxon>Cephalotaceae</taxon>
        <taxon>Cephalotus</taxon>
    </lineage>
</organism>
<evidence type="ECO:0000256" key="3">
    <source>
        <dbReference type="ARBA" id="ARBA00013006"/>
    </source>
</evidence>
<comment type="catalytic activity">
    <reaction evidence="8">
        <text>(24S)-24,25-epoxycucurbitadienol + H2O = (24R)-24,25-dihydroxycucurbitadienol</text>
        <dbReference type="Rhea" id="RHEA:81855"/>
        <dbReference type="ChEBI" id="CHEBI:15377"/>
        <dbReference type="ChEBI" id="CHEBI:229949"/>
        <dbReference type="ChEBI" id="CHEBI:229950"/>
    </reaction>
    <physiologicalReaction direction="left-to-right" evidence="8">
        <dbReference type="Rhea" id="RHEA:81856"/>
    </physiologicalReaction>
</comment>
<dbReference type="Pfam" id="PF00561">
    <property type="entry name" value="Abhydrolase_1"/>
    <property type="match status" value="1"/>
</dbReference>
<evidence type="ECO:0000259" key="9">
    <source>
        <dbReference type="Pfam" id="PF00561"/>
    </source>
</evidence>
<dbReference type="EMBL" id="BDDD01008301">
    <property type="protein sequence ID" value="GAV91885.1"/>
    <property type="molecule type" value="Genomic_DNA"/>
</dbReference>
<reference evidence="11" key="1">
    <citation type="submission" date="2016-04" db="EMBL/GenBank/DDBJ databases">
        <title>Cephalotus genome sequencing.</title>
        <authorList>
            <person name="Fukushima K."/>
            <person name="Hasebe M."/>
            <person name="Fang X."/>
        </authorList>
    </citation>
    <scope>NUCLEOTIDE SEQUENCE [LARGE SCALE GENOMIC DNA]</scope>
    <source>
        <strain evidence="11">cv. St1</strain>
    </source>
</reference>
<evidence type="ECO:0000313" key="11">
    <source>
        <dbReference type="Proteomes" id="UP000187406"/>
    </source>
</evidence>
<evidence type="ECO:0000256" key="6">
    <source>
        <dbReference type="ARBA" id="ARBA00051067"/>
    </source>
</evidence>
<comment type="similarity">
    <text evidence="5">Belongs to the AB hydrolase superfamily. Epoxide hydrolase family.</text>
</comment>
<dbReference type="FunCoup" id="A0A1Q3DHJ4">
    <property type="interactions" value="592"/>
</dbReference>
<dbReference type="EC" id="3.3.2.10" evidence="3"/>
<comment type="subunit">
    <text evidence="2">Homodimer.</text>
</comment>
<dbReference type="AlphaFoldDB" id="A0A1Q3DHJ4"/>
<accession>A0A1Q3DHJ4</accession>
<dbReference type="InParanoid" id="A0A1Q3DHJ4"/>
<dbReference type="Gene3D" id="3.40.50.1820">
    <property type="entry name" value="alpha/beta hydrolase"/>
    <property type="match status" value="1"/>
</dbReference>
<dbReference type="InterPro" id="IPR029058">
    <property type="entry name" value="AB_hydrolase_fold"/>
</dbReference>
<dbReference type="GO" id="GO:0004301">
    <property type="term" value="F:epoxide hydrolase activity"/>
    <property type="evidence" value="ECO:0007669"/>
    <property type="project" value="UniProtKB-EC"/>
</dbReference>
<keyword evidence="11" id="KW-1185">Reference proteome</keyword>
<gene>
    <name evidence="10" type="ORF">CFOL_v3_35270</name>
</gene>
<evidence type="ECO:0000256" key="7">
    <source>
        <dbReference type="ARBA" id="ARBA00058358"/>
    </source>
</evidence>